<evidence type="ECO:0000256" key="6">
    <source>
        <dbReference type="ARBA" id="ARBA00023136"/>
    </source>
</evidence>
<feature type="transmembrane region" description="Helical" evidence="9">
    <location>
        <begin position="122"/>
        <end position="146"/>
    </location>
</feature>
<dbReference type="EMBL" id="JAHLQT010046319">
    <property type="protein sequence ID" value="KAG7153726.1"/>
    <property type="molecule type" value="Genomic_DNA"/>
</dbReference>
<feature type="non-terminal residue" evidence="11">
    <location>
        <position position="208"/>
    </location>
</feature>
<dbReference type="PANTHER" id="PTHR42643">
    <property type="entry name" value="IONOTROPIC RECEPTOR 20A-RELATED"/>
    <property type="match status" value="1"/>
</dbReference>
<evidence type="ECO:0000256" key="3">
    <source>
        <dbReference type="ARBA" id="ARBA00022475"/>
    </source>
</evidence>
<keyword evidence="7 11" id="KW-0675">Receptor</keyword>
<keyword evidence="6 9" id="KW-0472">Membrane</keyword>
<dbReference type="Proteomes" id="UP000747542">
    <property type="component" value="Unassembled WGS sequence"/>
</dbReference>
<comment type="caution">
    <text evidence="11">The sequence shown here is derived from an EMBL/GenBank/DDBJ whole genome shotgun (WGS) entry which is preliminary data.</text>
</comment>
<proteinExistence type="inferred from homology"/>
<keyword evidence="5 9" id="KW-1133">Transmembrane helix</keyword>
<evidence type="ECO:0000256" key="1">
    <source>
        <dbReference type="ARBA" id="ARBA00004651"/>
    </source>
</evidence>
<accession>A0A8J5MJH6</accession>
<dbReference type="PANTHER" id="PTHR42643:SF30">
    <property type="entry name" value="IONOTROPIC RECEPTOR 40A-RELATED"/>
    <property type="match status" value="1"/>
</dbReference>
<comment type="similarity">
    <text evidence="2">Belongs to the glutamate-gated ion channel (TC 1.A.10.1) family.</text>
</comment>
<dbReference type="InterPro" id="IPR001320">
    <property type="entry name" value="Iontro_rcpt_C"/>
</dbReference>
<evidence type="ECO:0000313" key="12">
    <source>
        <dbReference type="Proteomes" id="UP000747542"/>
    </source>
</evidence>
<dbReference type="SUPFAM" id="SSF53850">
    <property type="entry name" value="Periplasmic binding protein-like II"/>
    <property type="match status" value="1"/>
</dbReference>
<name>A0A8J5MJH6_HOMAM</name>
<dbReference type="GO" id="GO:0005886">
    <property type="term" value="C:plasma membrane"/>
    <property type="evidence" value="ECO:0007669"/>
    <property type="project" value="UniProtKB-SubCell"/>
</dbReference>
<feature type="domain" description="Ionotropic glutamate receptor C-terminal" evidence="10">
    <location>
        <begin position="59"/>
        <end position="186"/>
    </location>
</feature>
<evidence type="ECO:0000256" key="7">
    <source>
        <dbReference type="ARBA" id="ARBA00023170"/>
    </source>
</evidence>
<organism evidence="11 12">
    <name type="scientific">Homarus americanus</name>
    <name type="common">American lobster</name>
    <dbReference type="NCBI Taxonomy" id="6706"/>
    <lineage>
        <taxon>Eukaryota</taxon>
        <taxon>Metazoa</taxon>
        <taxon>Ecdysozoa</taxon>
        <taxon>Arthropoda</taxon>
        <taxon>Crustacea</taxon>
        <taxon>Multicrustacea</taxon>
        <taxon>Malacostraca</taxon>
        <taxon>Eumalacostraca</taxon>
        <taxon>Eucarida</taxon>
        <taxon>Decapoda</taxon>
        <taxon>Pleocyemata</taxon>
        <taxon>Astacidea</taxon>
        <taxon>Nephropoidea</taxon>
        <taxon>Nephropidae</taxon>
        <taxon>Homarus</taxon>
    </lineage>
</organism>
<dbReference type="InterPro" id="IPR052192">
    <property type="entry name" value="Insect_Ionotropic_Sensory_Rcpt"/>
</dbReference>
<gene>
    <name evidence="11" type="primary">Ir40a-L4</name>
    <name evidence="11" type="ORF">Hamer_G009396</name>
</gene>
<feature type="transmembrane region" description="Helical" evidence="9">
    <location>
        <begin position="61"/>
        <end position="79"/>
    </location>
</feature>
<reference evidence="11" key="1">
    <citation type="journal article" date="2021" name="Sci. Adv.">
        <title>The American lobster genome reveals insights on longevity, neural, and immune adaptations.</title>
        <authorList>
            <person name="Polinski J.M."/>
            <person name="Zimin A.V."/>
            <person name="Clark K.F."/>
            <person name="Kohn A.B."/>
            <person name="Sadowski N."/>
            <person name="Timp W."/>
            <person name="Ptitsyn A."/>
            <person name="Khanna P."/>
            <person name="Romanova D.Y."/>
            <person name="Williams P."/>
            <person name="Greenwood S.J."/>
            <person name="Moroz L.L."/>
            <person name="Walt D.R."/>
            <person name="Bodnar A.G."/>
        </authorList>
    </citation>
    <scope>NUCLEOTIDE SEQUENCE</scope>
    <source>
        <strain evidence="11">GMGI-L3</strain>
    </source>
</reference>
<evidence type="ECO:0000256" key="2">
    <source>
        <dbReference type="ARBA" id="ARBA00008685"/>
    </source>
</evidence>
<keyword evidence="8" id="KW-0325">Glycoprotein</keyword>
<evidence type="ECO:0000256" key="5">
    <source>
        <dbReference type="ARBA" id="ARBA00022989"/>
    </source>
</evidence>
<protein>
    <submittedName>
        <fullName evidence="11">Ionotropic receptor 40a-like 4</fullName>
    </submittedName>
</protein>
<feature type="non-terminal residue" evidence="11">
    <location>
        <position position="1"/>
    </location>
</feature>
<dbReference type="Pfam" id="PF00060">
    <property type="entry name" value="Lig_chan"/>
    <property type="match status" value="1"/>
</dbReference>
<comment type="subcellular location">
    <subcellularLocation>
        <location evidence="1">Cell membrane</location>
        <topology evidence="1">Multi-pass membrane protein</topology>
    </subcellularLocation>
</comment>
<evidence type="ECO:0000313" key="11">
    <source>
        <dbReference type="EMBL" id="KAG7153726.1"/>
    </source>
</evidence>
<evidence type="ECO:0000256" key="9">
    <source>
        <dbReference type="SAM" id="Phobius"/>
    </source>
</evidence>
<dbReference type="AlphaFoldDB" id="A0A8J5MJH6"/>
<evidence type="ECO:0000256" key="8">
    <source>
        <dbReference type="ARBA" id="ARBA00023180"/>
    </source>
</evidence>
<dbReference type="Gene3D" id="1.10.287.70">
    <property type="match status" value="1"/>
</dbReference>
<dbReference type="GO" id="GO:0015276">
    <property type="term" value="F:ligand-gated monoatomic ion channel activity"/>
    <property type="evidence" value="ECO:0007669"/>
    <property type="project" value="InterPro"/>
</dbReference>
<evidence type="ECO:0000256" key="4">
    <source>
        <dbReference type="ARBA" id="ARBA00022692"/>
    </source>
</evidence>
<evidence type="ECO:0000259" key="10">
    <source>
        <dbReference type="Pfam" id="PF00060"/>
    </source>
</evidence>
<keyword evidence="12" id="KW-1185">Reference proteome</keyword>
<keyword evidence="4 9" id="KW-0812">Transmembrane</keyword>
<keyword evidence="3" id="KW-1003">Cell membrane</keyword>
<sequence length="208" mass="23382">VIGSVERVEADFSLNIAITQDREEKVDCTIGYHVEPITFATSKPRLLNQALALLRPFTPEVWAAFVATLVMVGPFYYLVCRWSCYHLTPSPPSAIKASLLVFGACFNQSVKWVSGLCPRMFIMTYVLTMFVAVTMYVAMLTATLTLPALSPTLNSLEELVQSDFSWGIQLVYQGLEPCPSLDECINQARDTKYAFITWRTYLEDRIAV</sequence>
<dbReference type="GO" id="GO:0050906">
    <property type="term" value="P:detection of stimulus involved in sensory perception"/>
    <property type="evidence" value="ECO:0007669"/>
    <property type="project" value="UniProtKB-ARBA"/>
</dbReference>